<evidence type="ECO:0000313" key="4">
    <source>
        <dbReference type="Proteomes" id="UP000000763"/>
    </source>
</evidence>
<dbReference type="AlphaFoldDB" id="Q69KL4"/>
<protein>
    <submittedName>
        <fullName evidence="2">Uncharacterized protein</fullName>
    </submittedName>
</protein>
<evidence type="ECO:0000313" key="3">
    <source>
        <dbReference type="EMBL" id="BAD72467.1"/>
    </source>
</evidence>
<feature type="region of interest" description="Disordered" evidence="1">
    <location>
        <begin position="105"/>
        <end position="130"/>
    </location>
</feature>
<reference evidence="4" key="4">
    <citation type="journal article" date="2008" name="Nucleic Acids Res.">
        <title>The rice annotation project database (RAP-DB): 2008 update.</title>
        <authorList>
            <consortium name="The rice annotation project (RAP)"/>
        </authorList>
    </citation>
    <scope>GENOME REANNOTATION</scope>
    <source>
        <strain evidence="4">cv. Nipponbare</strain>
    </source>
</reference>
<name>Q69KL4_ORYSJ</name>
<accession>Q69KL4</accession>
<organism evidence="2 4">
    <name type="scientific">Oryza sativa subsp. japonica</name>
    <name type="common">Rice</name>
    <dbReference type="NCBI Taxonomy" id="39947"/>
    <lineage>
        <taxon>Eukaryota</taxon>
        <taxon>Viridiplantae</taxon>
        <taxon>Streptophyta</taxon>
        <taxon>Embryophyta</taxon>
        <taxon>Tracheophyta</taxon>
        <taxon>Spermatophyta</taxon>
        <taxon>Magnoliopsida</taxon>
        <taxon>Liliopsida</taxon>
        <taxon>Poales</taxon>
        <taxon>Poaceae</taxon>
        <taxon>BOP clade</taxon>
        <taxon>Oryzoideae</taxon>
        <taxon>Oryzeae</taxon>
        <taxon>Oryzinae</taxon>
        <taxon>Oryza</taxon>
        <taxon>Oryza sativa</taxon>
    </lineage>
</organism>
<feature type="region of interest" description="Disordered" evidence="1">
    <location>
        <begin position="36"/>
        <end position="55"/>
    </location>
</feature>
<reference evidence="2" key="2">
    <citation type="submission" date="2002-11" db="EMBL/GenBank/DDBJ databases">
        <title>Oryza sativa nipponbare(GA3) genomic DNA, chromosome 6, BAC clone:OSJNBb0005A05.</title>
        <authorList>
            <person name="Sasaki T."/>
            <person name="Matsumoto T."/>
            <person name="Katayose Y."/>
        </authorList>
    </citation>
    <scope>NUCLEOTIDE SEQUENCE</scope>
</reference>
<gene>
    <name evidence="2" type="ORF">OSJNBb0005A05.20</name>
    <name evidence="3" type="ORF">P0470C02.31</name>
</gene>
<evidence type="ECO:0000256" key="1">
    <source>
        <dbReference type="SAM" id="MobiDB-lite"/>
    </source>
</evidence>
<reference evidence="3" key="1">
    <citation type="submission" date="2001-04" db="EMBL/GenBank/DDBJ databases">
        <title>Oryza sativa nipponbare(GA3) genomic DNA, chromosome 6, PAC clone:P0470C02.</title>
        <authorList>
            <person name="Sasaki T."/>
            <person name="Matsumoto T."/>
            <person name="Yamamoto K."/>
        </authorList>
    </citation>
    <scope>NUCLEOTIDE SEQUENCE</scope>
</reference>
<evidence type="ECO:0000313" key="2">
    <source>
        <dbReference type="EMBL" id="BAD36526.1"/>
    </source>
</evidence>
<sequence length="130" mass="13990">MLLQASSRATARPQVASSVVLPQALSRSCTSTSQELHRTLAGSRRQALSRASPPVCALGAPPRAIKLWPARRRTSASNERRRPSTCCRASARVLPHVCESRASASIGEPQASPYVPPHVREPRVSTSVDE</sequence>
<dbReference type="Proteomes" id="UP000000763">
    <property type="component" value="Chromosome 6"/>
</dbReference>
<reference evidence="4" key="3">
    <citation type="journal article" date="2005" name="Nature">
        <title>The map-based sequence of the rice genome.</title>
        <authorList>
            <consortium name="International rice genome sequencing project (IRGSP)"/>
            <person name="Matsumoto T."/>
            <person name="Wu J."/>
            <person name="Kanamori H."/>
            <person name="Katayose Y."/>
            <person name="Fujisawa M."/>
            <person name="Namiki N."/>
            <person name="Mizuno H."/>
            <person name="Yamamoto K."/>
            <person name="Antonio B.A."/>
            <person name="Baba T."/>
            <person name="Sakata K."/>
            <person name="Nagamura Y."/>
            <person name="Aoki H."/>
            <person name="Arikawa K."/>
            <person name="Arita K."/>
            <person name="Bito T."/>
            <person name="Chiden Y."/>
            <person name="Fujitsuka N."/>
            <person name="Fukunaka R."/>
            <person name="Hamada M."/>
            <person name="Harada C."/>
            <person name="Hayashi A."/>
            <person name="Hijishita S."/>
            <person name="Honda M."/>
            <person name="Hosokawa S."/>
            <person name="Ichikawa Y."/>
            <person name="Idonuma A."/>
            <person name="Iijima M."/>
            <person name="Ikeda M."/>
            <person name="Ikeno M."/>
            <person name="Ito K."/>
            <person name="Ito S."/>
            <person name="Ito T."/>
            <person name="Ito Y."/>
            <person name="Ito Y."/>
            <person name="Iwabuchi A."/>
            <person name="Kamiya K."/>
            <person name="Karasawa W."/>
            <person name="Kurita K."/>
            <person name="Katagiri S."/>
            <person name="Kikuta A."/>
            <person name="Kobayashi H."/>
            <person name="Kobayashi N."/>
            <person name="Machita K."/>
            <person name="Maehara T."/>
            <person name="Masukawa M."/>
            <person name="Mizubayashi T."/>
            <person name="Mukai Y."/>
            <person name="Nagasaki H."/>
            <person name="Nagata Y."/>
            <person name="Naito S."/>
            <person name="Nakashima M."/>
            <person name="Nakama Y."/>
            <person name="Nakamichi Y."/>
            <person name="Nakamura M."/>
            <person name="Meguro A."/>
            <person name="Negishi M."/>
            <person name="Ohta I."/>
            <person name="Ohta T."/>
            <person name="Okamoto M."/>
            <person name="Ono N."/>
            <person name="Saji S."/>
            <person name="Sakaguchi M."/>
            <person name="Sakai K."/>
            <person name="Shibata M."/>
            <person name="Shimokawa T."/>
            <person name="Song J."/>
            <person name="Takazaki Y."/>
            <person name="Terasawa K."/>
            <person name="Tsugane M."/>
            <person name="Tsuji K."/>
            <person name="Ueda S."/>
            <person name="Waki K."/>
            <person name="Yamagata H."/>
            <person name="Yamamoto M."/>
            <person name="Yamamoto S."/>
            <person name="Yamane H."/>
            <person name="Yoshiki S."/>
            <person name="Yoshihara R."/>
            <person name="Yukawa K."/>
            <person name="Zhong H."/>
            <person name="Yano M."/>
            <person name="Yuan Q."/>
            <person name="Ouyang S."/>
            <person name="Liu J."/>
            <person name="Jones K.M."/>
            <person name="Gansberger K."/>
            <person name="Moffat K."/>
            <person name="Hill J."/>
            <person name="Bera J."/>
            <person name="Fadrosh D."/>
            <person name="Jin S."/>
            <person name="Johri S."/>
            <person name="Kim M."/>
            <person name="Overton L."/>
            <person name="Reardon M."/>
            <person name="Tsitrin T."/>
            <person name="Vuong H."/>
            <person name="Weaver B."/>
            <person name="Ciecko A."/>
            <person name="Tallon L."/>
            <person name="Jackson J."/>
            <person name="Pai G."/>
            <person name="Aken S.V."/>
            <person name="Utterback T."/>
            <person name="Reidmuller S."/>
            <person name="Feldblyum T."/>
            <person name="Hsiao J."/>
            <person name="Zismann V."/>
            <person name="Iobst S."/>
            <person name="de Vazeille A.R."/>
            <person name="Buell C.R."/>
            <person name="Ying K."/>
            <person name="Li Y."/>
            <person name="Lu T."/>
            <person name="Huang Y."/>
            <person name="Zhao Q."/>
            <person name="Feng Q."/>
            <person name="Zhang L."/>
            <person name="Zhu J."/>
            <person name="Weng Q."/>
            <person name="Mu J."/>
            <person name="Lu Y."/>
            <person name="Fan D."/>
            <person name="Liu Y."/>
            <person name="Guan J."/>
            <person name="Zhang Y."/>
            <person name="Yu S."/>
            <person name="Liu X."/>
            <person name="Zhang Y."/>
            <person name="Hong G."/>
            <person name="Han B."/>
            <person name="Choisne N."/>
            <person name="Demange N."/>
            <person name="Orjeda G."/>
            <person name="Samain S."/>
            <person name="Cattolico L."/>
            <person name="Pelletier E."/>
            <person name="Couloux A."/>
            <person name="Segurens B."/>
            <person name="Wincker P."/>
            <person name="D'Hont A."/>
            <person name="Scarpelli C."/>
            <person name="Weissenbach J."/>
            <person name="Salanoubat M."/>
            <person name="Quetier F."/>
            <person name="Yu Y."/>
            <person name="Kim H.R."/>
            <person name="Rambo T."/>
            <person name="Currie J."/>
            <person name="Collura K."/>
            <person name="Luo M."/>
            <person name="Yang T."/>
            <person name="Ammiraju J.S.S."/>
            <person name="Engler F."/>
            <person name="Soderlund C."/>
            <person name="Wing R.A."/>
            <person name="Palmer L.E."/>
            <person name="de la Bastide M."/>
            <person name="Spiegel L."/>
            <person name="Nascimento L."/>
            <person name="Zutavern T."/>
            <person name="O'Shaughnessy A."/>
            <person name="Dike S."/>
            <person name="Dedhia N."/>
            <person name="Preston R."/>
            <person name="Balija V."/>
            <person name="McCombie W.R."/>
            <person name="Chow T."/>
            <person name="Chen H."/>
            <person name="Chung M."/>
            <person name="Chen C."/>
            <person name="Shaw J."/>
            <person name="Wu H."/>
            <person name="Hsiao K."/>
            <person name="Chao Y."/>
            <person name="Chu M."/>
            <person name="Cheng C."/>
            <person name="Hour A."/>
            <person name="Lee P."/>
            <person name="Lin S."/>
            <person name="Lin Y."/>
            <person name="Liou J."/>
            <person name="Liu S."/>
            <person name="Hsing Y."/>
            <person name="Raghuvanshi S."/>
            <person name="Mohanty A."/>
            <person name="Bharti A.K."/>
            <person name="Gaur A."/>
            <person name="Gupta V."/>
            <person name="Kumar D."/>
            <person name="Ravi V."/>
            <person name="Vij S."/>
            <person name="Kapur A."/>
            <person name="Khurana P."/>
            <person name="Khurana P."/>
            <person name="Khurana J.P."/>
            <person name="Tyagi A.K."/>
            <person name="Gaikwad K."/>
            <person name="Singh A."/>
            <person name="Dalal V."/>
            <person name="Srivastava S."/>
            <person name="Dixit A."/>
            <person name="Pal A.K."/>
            <person name="Ghazi I.A."/>
            <person name="Yadav M."/>
            <person name="Pandit A."/>
            <person name="Bhargava A."/>
            <person name="Sureshbabu K."/>
            <person name="Batra K."/>
            <person name="Sharma T.R."/>
            <person name="Mohapatra T."/>
            <person name="Singh N.K."/>
            <person name="Messing J."/>
            <person name="Nelson A.B."/>
            <person name="Fuks G."/>
            <person name="Kavchok S."/>
            <person name="Keizer G."/>
            <person name="Linton E."/>
            <person name="Llaca V."/>
            <person name="Song R."/>
            <person name="Tanyolac B."/>
            <person name="Young S."/>
            <person name="Ho-Il K."/>
            <person name="Hahn J.H."/>
            <person name="Sangsakoo G."/>
            <person name="Vanavichit A."/>
            <person name="de Mattos Luiz.A.T."/>
            <person name="Zimmer P.D."/>
            <person name="Malone G."/>
            <person name="Dellagostin O."/>
            <person name="de Oliveira A.C."/>
            <person name="Bevan M."/>
            <person name="Bancroft I."/>
            <person name="Minx P."/>
            <person name="Cordum H."/>
            <person name="Wilson R."/>
            <person name="Cheng Z."/>
            <person name="Jin W."/>
            <person name="Jiang J."/>
            <person name="Leong S.A."/>
            <person name="Iwama H."/>
            <person name="Gojobori T."/>
            <person name="Itoh T."/>
            <person name="Niimura Y."/>
            <person name="Fujii Y."/>
            <person name="Habara T."/>
            <person name="Sakai H."/>
            <person name="Sato Y."/>
            <person name="Wilson G."/>
            <person name="Kumar K."/>
            <person name="McCouch S."/>
            <person name="Juretic N."/>
            <person name="Hoen D."/>
            <person name="Wright S."/>
            <person name="Bruskiewich R."/>
            <person name="Bureau T."/>
            <person name="Miyao A."/>
            <person name="Hirochika H."/>
            <person name="Nishikawa T."/>
            <person name="Kadowaki K."/>
            <person name="Sugiura M."/>
            <person name="Burr B."/>
            <person name="Sasaki T."/>
        </authorList>
    </citation>
    <scope>NUCLEOTIDE SEQUENCE [LARGE SCALE GENOMIC DNA]</scope>
    <source>
        <strain evidence="4">cv. Nipponbare</strain>
    </source>
</reference>
<dbReference type="EMBL" id="AP003508">
    <property type="protein sequence ID" value="BAD72467.1"/>
    <property type="molecule type" value="Genomic_DNA"/>
</dbReference>
<dbReference type="EMBL" id="AP005913">
    <property type="protein sequence ID" value="BAD36526.1"/>
    <property type="molecule type" value="Genomic_DNA"/>
</dbReference>
<proteinExistence type="predicted"/>